<dbReference type="AlphaFoldDB" id="A0AAD6VCH4"/>
<dbReference type="EMBL" id="JARJCW010000052">
    <property type="protein sequence ID" value="KAJ7203126.1"/>
    <property type="molecule type" value="Genomic_DNA"/>
</dbReference>
<dbReference type="SUPFAM" id="SSF49503">
    <property type="entry name" value="Cupredoxins"/>
    <property type="match status" value="1"/>
</dbReference>
<evidence type="ECO:0008006" key="4">
    <source>
        <dbReference type="Google" id="ProtNLM"/>
    </source>
</evidence>
<feature type="non-terminal residue" evidence="2">
    <location>
        <position position="1"/>
    </location>
</feature>
<keyword evidence="3" id="KW-1185">Reference proteome</keyword>
<evidence type="ECO:0000256" key="1">
    <source>
        <dbReference type="SAM" id="SignalP"/>
    </source>
</evidence>
<dbReference type="Proteomes" id="UP001219525">
    <property type="component" value="Unassembled WGS sequence"/>
</dbReference>
<organism evidence="2 3">
    <name type="scientific">Mycena pura</name>
    <dbReference type="NCBI Taxonomy" id="153505"/>
    <lineage>
        <taxon>Eukaryota</taxon>
        <taxon>Fungi</taxon>
        <taxon>Dikarya</taxon>
        <taxon>Basidiomycota</taxon>
        <taxon>Agaricomycotina</taxon>
        <taxon>Agaricomycetes</taxon>
        <taxon>Agaricomycetidae</taxon>
        <taxon>Agaricales</taxon>
        <taxon>Marasmiineae</taxon>
        <taxon>Mycenaceae</taxon>
        <taxon>Mycena</taxon>
    </lineage>
</organism>
<dbReference type="PANTHER" id="PTHR34883:SF15">
    <property type="entry name" value="EXTRACELLULAR SERINE-RICH PROTEIN"/>
    <property type="match status" value="1"/>
</dbReference>
<evidence type="ECO:0000313" key="2">
    <source>
        <dbReference type="EMBL" id="KAJ7203126.1"/>
    </source>
</evidence>
<sequence>MFVASFFAALASTSFVVAQQIIKVGGPNGSPVYSPSNVNATKGSVITFQFSGSPGNHSVTQSTLNAPCTPVANGFDSGWVAFNGDAAQAPTWNLTITDDSTRTIWFYCKQLHTATEKWSGSSTSVPRALRVSPQTRPPLLQSGREWAVVRQLLSQWHVFAPSQQRPRYSGKRLHNCDCGIVRHSLGL</sequence>
<dbReference type="InterPro" id="IPR052953">
    <property type="entry name" value="Ser-rich/MCO-related"/>
</dbReference>
<dbReference type="InterPro" id="IPR008972">
    <property type="entry name" value="Cupredoxin"/>
</dbReference>
<keyword evidence="1" id="KW-0732">Signal</keyword>
<feature type="signal peptide" evidence="1">
    <location>
        <begin position="1"/>
        <end position="18"/>
    </location>
</feature>
<gene>
    <name evidence="2" type="ORF">GGX14DRAFT_462110</name>
</gene>
<accession>A0AAD6VCH4</accession>
<dbReference type="PANTHER" id="PTHR34883">
    <property type="entry name" value="SERINE-RICH PROTEIN, PUTATIVE-RELATED-RELATED"/>
    <property type="match status" value="1"/>
</dbReference>
<protein>
    <recommendedName>
        <fullName evidence="4">Extracellular serine-rich protein</fullName>
    </recommendedName>
</protein>
<evidence type="ECO:0000313" key="3">
    <source>
        <dbReference type="Proteomes" id="UP001219525"/>
    </source>
</evidence>
<name>A0AAD6VCH4_9AGAR</name>
<feature type="chain" id="PRO_5042181181" description="Extracellular serine-rich protein" evidence="1">
    <location>
        <begin position="19"/>
        <end position="187"/>
    </location>
</feature>
<proteinExistence type="predicted"/>
<dbReference type="CDD" id="cd00920">
    <property type="entry name" value="Cupredoxin"/>
    <property type="match status" value="1"/>
</dbReference>
<comment type="caution">
    <text evidence="2">The sequence shown here is derived from an EMBL/GenBank/DDBJ whole genome shotgun (WGS) entry which is preliminary data.</text>
</comment>
<dbReference type="Gene3D" id="2.60.40.420">
    <property type="entry name" value="Cupredoxins - blue copper proteins"/>
    <property type="match status" value="1"/>
</dbReference>
<reference evidence="2" key="1">
    <citation type="submission" date="2023-03" db="EMBL/GenBank/DDBJ databases">
        <title>Massive genome expansion in bonnet fungi (Mycena s.s.) driven by repeated elements and novel gene families across ecological guilds.</title>
        <authorList>
            <consortium name="Lawrence Berkeley National Laboratory"/>
            <person name="Harder C.B."/>
            <person name="Miyauchi S."/>
            <person name="Viragh M."/>
            <person name="Kuo A."/>
            <person name="Thoen E."/>
            <person name="Andreopoulos B."/>
            <person name="Lu D."/>
            <person name="Skrede I."/>
            <person name="Drula E."/>
            <person name="Henrissat B."/>
            <person name="Morin E."/>
            <person name="Kohler A."/>
            <person name="Barry K."/>
            <person name="LaButti K."/>
            <person name="Morin E."/>
            <person name="Salamov A."/>
            <person name="Lipzen A."/>
            <person name="Mereny Z."/>
            <person name="Hegedus B."/>
            <person name="Baldrian P."/>
            <person name="Stursova M."/>
            <person name="Weitz H."/>
            <person name="Taylor A."/>
            <person name="Grigoriev I.V."/>
            <person name="Nagy L.G."/>
            <person name="Martin F."/>
            <person name="Kauserud H."/>
        </authorList>
    </citation>
    <scope>NUCLEOTIDE SEQUENCE</scope>
    <source>
        <strain evidence="2">9144</strain>
    </source>
</reference>